<dbReference type="InterPro" id="IPR045224">
    <property type="entry name" value="HDZip_class_I_plant"/>
</dbReference>
<accession>A0A2Z7CK95</accession>
<reference evidence="13 14" key="1">
    <citation type="journal article" date="2015" name="Proc. Natl. Acad. Sci. U.S.A.">
        <title>The resurrection genome of Boea hygrometrica: A blueprint for survival of dehydration.</title>
        <authorList>
            <person name="Xiao L."/>
            <person name="Yang G."/>
            <person name="Zhang L."/>
            <person name="Yang X."/>
            <person name="Zhao S."/>
            <person name="Ji Z."/>
            <person name="Zhou Q."/>
            <person name="Hu M."/>
            <person name="Wang Y."/>
            <person name="Chen M."/>
            <person name="Xu Y."/>
            <person name="Jin H."/>
            <person name="Xiao X."/>
            <person name="Hu G."/>
            <person name="Bao F."/>
            <person name="Hu Y."/>
            <person name="Wan P."/>
            <person name="Li L."/>
            <person name="Deng X."/>
            <person name="Kuang T."/>
            <person name="Xiang C."/>
            <person name="Zhu J.K."/>
            <person name="Oliver M.J."/>
            <person name="He Y."/>
        </authorList>
    </citation>
    <scope>NUCLEOTIDE SEQUENCE [LARGE SCALE GENOMIC DNA]</scope>
    <source>
        <strain evidence="14">cv. XS01</strain>
    </source>
</reference>
<feature type="domain" description="Homeobox" evidence="12">
    <location>
        <begin position="57"/>
        <end position="117"/>
    </location>
</feature>
<evidence type="ECO:0000256" key="10">
    <source>
        <dbReference type="RuleBase" id="RU369038"/>
    </source>
</evidence>
<keyword evidence="14" id="KW-1185">Reference proteome</keyword>
<feature type="DNA-binding region" description="Homeobox" evidence="8">
    <location>
        <begin position="59"/>
        <end position="118"/>
    </location>
</feature>
<evidence type="ECO:0000256" key="1">
    <source>
        <dbReference type="ARBA" id="ARBA00004123"/>
    </source>
</evidence>
<dbReference type="InterPro" id="IPR001356">
    <property type="entry name" value="HD"/>
</dbReference>
<dbReference type="InterPro" id="IPR003106">
    <property type="entry name" value="Leu_zip_homeo"/>
</dbReference>
<protein>
    <recommendedName>
        <fullName evidence="10">Homeobox-leucine zipper protein</fullName>
    </recommendedName>
    <alternativeName>
        <fullName evidence="10">HD-ZIP protein</fullName>
    </alternativeName>
    <alternativeName>
        <fullName evidence="10">Homeodomain transcription factor</fullName>
    </alternativeName>
</protein>
<keyword evidence="2 10" id="KW-0805">Transcription regulation</keyword>
<evidence type="ECO:0000313" key="13">
    <source>
        <dbReference type="EMBL" id="KZV47512.1"/>
    </source>
</evidence>
<dbReference type="PROSITE" id="PS00027">
    <property type="entry name" value="HOMEOBOX_1"/>
    <property type="match status" value="1"/>
</dbReference>
<dbReference type="Gene3D" id="1.10.10.60">
    <property type="entry name" value="Homeodomain-like"/>
    <property type="match status" value="1"/>
</dbReference>
<dbReference type="GO" id="GO:0000981">
    <property type="term" value="F:DNA-binding transcription factor activity, RNA polymerase II-specific"/>
    <property type="evidence" value="ECO:0007669"/>
    <property type="project" value="UniProtKB-UniRule"/>
</dbReference>
<dbReference type="FunFam" id="1.10.10.60:FF:000144">
    <property type="entry name" value="homeobox-leucine zipper protein ATHB-6-like"/>
    <property type="match status" value="1"/>
</dbReference>
<dbReference type="EMBL" id="KQ995269">
    <property type="protein sequence ID" value="KZV47512.1"/>
    <property type="molecule type" value="Genomic_DNA"/>
</dbReference>
<dbReference type="PANTHER" id="PTHR24326:SF176">
    <property type="entry name" value="HOMEOBOX-LEUCINE ZIPPER PROTEIN ATHB-13"/>
    <property type="match status" value="1"/>
</dbReference>
<dbReference type="Pfam" id="PF00046">
    <property type="entry name" value="Homeodomain"/>
    <property type="match status" value="1"/>
</dbReference>
<dbReference type="SMART" id="SM00389">
    <property type="entry name" value="HOX"/>
    <property type="match status" value="1"/>
</dbReference>
<dbReference type="PROSITE" id="PS50071">
    <property type="entry name" value="HOMEOBOX_2"/>
    <property type="match status" value="1"/>
</dbReference>
<dbReference type="InterPro" id="IPR017970">
    <property type="entry name" value="Homeobox_CS"/>
</dbReference>
<dbReference type="Proteomes" id="UP000250235">
    <property type="component" value="Unassembled WGS sequence"/>
</dbReference>
<evidence type="ECO:0000259" key="12">
    <source>
        <dbReference type="PROSITE" id="PS50071"/>
    </source>
</evidence>
<keyword evidence="4 8" id="KW-0371">Homeobox</keyword>
<evidence type="ECO:0000256" key="9">
    <source>
        <dbReference type="RuleBase" id="RU000682"/>
    </source>
</evidence>
<dbReference type="InterPro" id="IPR000047">
    <property type="entry name" value="HTH_motif"/>
</dbReference>
<organism evidence="13 14">
    <name type="scientific">Dorcoceras hygrometricum</name>
    <dbReference type="NCBI Taxonomy" id="472368"/>
    <lineage>
        <taxon>Eukaryota</taxon>
        <taxon>Viridiplantae</taxon>
        <taxon>Streptophyta</taxon>
        <taxon>Embryophyta</taxon>
        <taxon>Tracheophyta</taxon>
        <taxon>Spermatophyta</taxon>
        <taxon>Magnoliopsida</taxon>
        <taxon>eudicotyledons</taxon>
        <taxon>Gunneridae</taxon>
        <taxon>Pentapetalae</taxon>
        <taxon>asterids</taxon>
        <taxon>lamiids</taxon>
        <taxon>Lamiales</taxon>
        <taxon>Gesneriaceae</taxon>
        <taxon>Didymocarpoideae</taxon>
        <taxon>Trichosporeae</taxon>
        <taxon>Loxocarpinae</taxon>
        <taxon>Dorcoceras</taxon>
    </lineage>
</organism>
<dbReference type="CDD" id="cd00086">
    <property type="entry name" value="homeodomain"/>
    <property type="match status" value="1"/>
</dbReference>
<sequence length="275" mass="31150">MFGNHEDSHLASSSSFAPQDYHGVAQFMMRTSISYPGMDRAEELQPEDDMSDEESLSLGEIKKRRLSLDQVKALEKSFESRNKLEPERKMQLSRALGLKPRQIAIWFQNRRARLKTKTLEKDYNVLKKQFEAIKAENQDLKSQNKNLQAQLLALRSGDSVGPGPRNLNKDSEKSWGHGSVNSFDHVNLNTTPKDSTLYPCTGNQNAVVLPSSNVVHPSGSLTQVLLHSISRQDHHHHHHLPGPATAQNEGFCNVFGNIDENPEFWPWPEQQNLLH</sequence>
<evidence type="ECO:0000256" key="5">
    <source>
        <dbReference type="ARBA" id="ARBA00023163"/>
    </source>
</evidence>
<name>A0A2Z7CK95_9LAMI</name>
<dbReference type="GO" id="GO:0045893">
    <property type="term" value="P:positive regulation of DNA-templated transcription"/>
    <property type="evidence" value="ECO:0007669"/>
    <property type="project" value="TreeGrafter"/>
</dbReference>
<evidence type="ECO:0000256" key="6">
    <source>
        <dbReference type="ARBA" id="ARBA00023242"/>
    </source>
</evidence>
<comment type="subcellular location">
    <subcellularLocation>
        <location evidence="1 8 9">Nucleus</location>
    </subcellularLocation>
</comment>
<keyword evidence="5 10" id="KW-0804">Transcription</keyword>
<gene>
    <name evidence="13" type="ORF">F511_29610</name>
</gene>
<keyword evidence="3 8" id="KW-0238">DNA-binding</keyword>
<dbReference type="GO" id="GO:0005634">
    <property type="term" value="C:nucleus"/>
    <property type="evidence" value="ECO:0007669"/>
    <property type="project" value="UniProtKB-SubCell"/>
</dbReference>
<comment type="function">
    <text evidence="10">Transcription factor.</text>
</comment>
<dbReference type="AlphaFoldDB" id="A0A2Z7CK95"/>
<proteinExistence type="inferred from homology"/>
<evidence type="ECO:0000256" key="2">
    <source>
        <dbReference type="ARBA" id="ARBA00023015"/>
    </source>
</evidence>
<evidence type="ECO:0000256" key="7">
    <source>
        <dbReference type="ARBA" id="ARBA00025748"/>
    </source>
</evidence>
<evidence type="ECO:0000256" key="4">
    <source>
        <dbReference type="ARBA" id="ARBA00023155"/>
    </source>
</evidence>
<dbReference type="OrthoDB" id="6159439at2759"/>
<evidence type="ECO:0000313" key="14">
    <source>
        <dbReference type="Proteomes" id="UP000250235"/>
    </source>
</evidence>
<evidence type="ECO:0000256" key="11">
    <source>
        <dbReference type="SAM" id="MobiDB-lite"/>
    </source>
</evidence>
<comment type="similarity">
    <text evidence="7 10">Belongs to the HD-ZIP homeobox family. Class I subfamily.</text>
</comment>
<evidence type="ECO:0000256" key="3">
    <source>
        <dbReference type="ARBA" id="ARBA00023125"/>
    </source>
</evidence>
<dbReference type="InterPro" id="IPR009057">
    <property type="entry name" value="Homeodomain-like_sf"/>
</dbReference>
<dbReference type="PRINTS" id="PR00031">
    <property type="entry name" value="HTHREPRESSR"/>
</dbReference>
<dbReference type="SUPFAM" id="SSF46689">
    <property type="entry name" value="Homeodomain-like"/>
    <property type="match status" value="1"/>
</dbReference>
<feature type="region of interest" description="Disordered" evidence="11">
    <location>
        <begin position="156"/>
        <end position="178"/>
    </location>
</feature>
<evidence type="ECO:0000256" key="8">
    <source>
        <dbReference type="PROSITE-ProRule" id="PRU00108"/>
    </source>
</evidence>
<dbReference type="Pfam" id="PF02183">
    <property type="entry name" value="HALZ"/>
    <property type="match status" value="1"/>
</dbReference>
<keyword evidence="6 8" id="KW-0539">Nucleus</keyword>
<dbReference type="PANTHER" id="PTHR24326">
    <property type="entry name" value="HOMEOBOX-LEUCINE ZIPPER PROTEIN"/>
    <property type="match status" value="1"/>
</dbReference>
<dbReference type="GO" id="GO:0000976">
    <property type="term" value="F:transcription cis-regulatory region binding"/>
    <property type="evidence" value="ECO:0007669"/>
    <property type="project" value="UniProtKB-ARBA"/>
</dbReference>